<gene>
    <name evidence="2" type="ORF">SMD11_4683</name>
</gene>
<dbReference type="KEGG" id="salj:SMD11_4683"/>
<protein>
    <submittedName>
        <fullName evidence="2">Uncharacterized protein</fullName>
    </submittedName>
</protein>
<evidence type="ECO:0000256" key="1">
    <source>
        <dbReference type="SAM" id="MobiDB-lite"/>
    </source>
</evidence>
<evidence type="ECO:0000313" key="2">
    <source>
        <dbReference type="EMBL" id="ARZ70277.1"/>
    </source>
</evidence>
<feature type="region of interest" description="Disordered" evidence="1">
    <location>
        <begin position="1"/>
        <end position="102"/>
    </location>
</feature>
<accession>A0A1Z2L7J0</accession>
<feature type="compositionally biased region" description="Low complexity" evidence="1">
    <location>
        <begin position="18"/>
        <end position="33"/>
    </location>
</feature>
<dbReference type="EMBL" id="CP021744">
    <property type="protein sequence ID" value="ARZ70277.1"/>
    <property type="molecule type" value="Genomic_DNA"/>
</dbReference>
<feature type="compositionally biased region" description="Basic and acidic residues" evidence="1">
    <location>
        <begin position="86"/>
        <end position="102"/>
    </location>
</feature>
<proteinExistence type="predicted"/>
<reference evidence="2 3" key="1">
    <citation type="submission" date="2017-06" db="EMBL/GenBank/DDBJ databases">
        <title>Streptomyces albireticuli Genome sequencing and assembly.</title>
        <authorList>
            <person name="Wang Y."/>
            <person name="Du B."/>
            <person name="Ding Y."/>
            <person name="Liu H."/>
            <person name="Hou Q."/>
            <person name="Liu K."/>
            <person name="Yao L."/>
            <person name="Wang C."/>
        </authorList>
    </citation>
    <scope>NUCLEOTIDE SEQUENCE [LARGE SCALE GENOMIC DNA]</scope>
    <source>
        <strain evidence="2 3">MDJK11</strain>
    </source>
</reference>
<dbReference type="Proteomes" id="UP000195755">
    <property type="component" value="Chromosome"/>
</dbReference>
<evidence type="ECO:0000313" key="3">
    <source>
        <dbReference type="Proteomes" id="UP000195755"/>
    </source>
</evidence>
<feature type="compositionally biased region" description="Low complexity" evidence="1">
    <location>
        <begin position="55"/>
        <end position="70"/>
    </location>
</feature>
<name>A0A1Z2L7J0_9ACTN</name>
<organism evidence="2 3">
    <name type="scientific">Streptomyces albireticuli</name>
    <dbReference type="NCBI Taxonomy" id="1940"/>
    <lineage>
        <taxon>Bacteria</taxon>
        <taxon>Bacillati</taxon>
        <taxon>Actinomycetota</taxon>
        <taxon>Actinomycetes</taxon>
        <taxon>Kitasatosporales</taxon>
        <taxon>Streptomycetaceae</taxon>
        <taxon>Streptomyces</taxon>
    </lineage>
</organism>
<sequence length="102" mass="10513">MSPGSDTPAGSPLPGGCSATPGRSTRTTTTGAPAFRKDRAKSPAVRTTSSPPYGARGSATTRSIRSISTRAVRRGSISVMARRYRPGRDRGGPVDHRTADGG</sequence>
<dbReference type="AlphaFoldDB" id="A0A1Z2L7J0"/>